<dbReference type="Pfam" id="PF05092">
    <property type="entry name" value="PIF"/>
    <property type="match status" value="1"/>
</dbReference>
<evidence type="ECO:0000313" key="1">
    <source>
        <dbReference type="EMBL" id="GFR14663.1"/>
    </source>
</evidence>
<protein>
    <submittedName>
        <fullName evidence="1">Uncharacterized protein</fullName>
    </submittedName>
</protein>
<proteinExistence type="predicted"/>
<evidence type="ECO:0000313" key="2">
    <source>
        <dbReference type="Proteomes" id="UP000887116"/>
    </source>
</evidence>
<keyword evidence="2" id="KW-1185">Reference proteome</keyword>
<dbReference type="Proteomes" id="UP000887116">
    <property type="component" value="Unassembled WGS sequence"/>
</dbReference>
<organism evidence="1 2">
    <name type="scientific">Trichonephila clavata</name>
    <name type="common">Joro spider</name>
    <name type="synonym">Nephila clavata</name>
    <dbReference type="NCBI Taxonomy" id="2740835"/>
    <lineage>
        <taxon>Eukaryota</taxon>
        <taxon>Metazoa</taxon>
        <taxon>Ecdysozoa</taxon>
        <taxon>Arthropoda</taxon>
        <taxon>Chelicerata</taxon>
        <taxon>Arachnida</taxon>
        <taxon>Araneae</taxon>
        <taxon>Araneomorphae</taxon>
        <taxon>Entelegynae</taxon>
        <taxon>Araneoidea</taxon>
        <taxon>Nephilidae</taxon>
        <taxon>Trichonephila</taxon>
    </lineage>
</organism>
<dbReference type="EMBL" id="BMAO01007247">
    <property type="protein sequence ID" value="GFR14663.1"/>
    <property type="molecule type" value="Genomic_DNA"/>
</dbReference>
<name>A0A8X6J8B4_TRICU</name>
<dbReference type="OrthoDB" id="6428253at2759"/>
<dbReference type="AlphaFoldDB" id="A0A8X6J8B4"/>
<accession>A0A8X6J8B4</accession>
<reference evidence="1" key="1">
    <citation type="submission" date="2020-07" db="EMBL/GenBank/DDBJ databases">
        <title>Multicomponent nature underlies the extraordinary mechanical properties of spider dragline silk.</title>
        <authorList>
            <person name="Kono N."/>
            <person name="Nakamura H."/>
            <person name="Mori M."/>
            <person name="Yoshida Y."/>
            <person name="Ohtoshi R."/>
            <person name="Malay A.D."/>
            <person name="Moran D.A.P."/>
            <person name="Tomita M."/>
            <person name="Numata K."/>
            <person name="Arakawa K."/>
        </authorList>
    </citation>
    <scope>NUCLEOTIDE SEQUENCE</scope>
</reference>
<comment type="caution">
    <text evidence="1">The sequence shown here is derived from an EMBL/GenBank/DDBJ whole genome shotgun (WGS) entry which is preliminary data.</text>
</comment>
<dbReference type="InterPro" id="IPR007784">
    <property type="entry name" value="PIR"/>
</dbReference>
<sequence length="256" mass="29184">MCKPNGFAYDGYKLIMQPDPTLGWNIIMGPFEKFPFINKPSAWCSGFYCCCVLSFFFCMHGSPQLLRGEECDPLTGEWTLVSIQGKSLVACICKYPDIIHQKHYGGNCDVDVTCQPYGHYNLHTQQCDCLEGFVAFHQPKPSCKKLPVVERMMYESCDSDEVHFSYIQPSDVFIAGYLRRHQNKKGFKRPCTFDAFTGQPLKKARYEEGNGFVCDPALGQFGVRIEGLPITFEDLGTMRVPVCFKRLWNIPFLSKL</sequence>
<gene>
    <name evidence="1" type="primary">AVEN_257694_1</name>
    <name evidence="1" type="ORF">TNCT_490081</name>
</gene>